<feature type="transmembrane region" description="Helical" evidence="1">
    <location>
        <begin position="146"/>
        <end position="170"/>
    </location>
</feature>
<dbReference type="PANTHER" id="PTHR40057:SF1">
    <property type="entry name" value="SLR1162 PROTEIN"/>
    <property type="match status" value="1"/>
</dbReference>
<evidence type="ECO:0000256" key="1">
    <source>
        <dbReference type="SAM" id="Phobius"/>
    </source>
</evidence>
<feature type="domain" description="ABM" evidence="2">
    <location>
        <begin position="5"/>
        <end position="78"/>
    </location>
</feature>
<dbReference type="EMBL" id="CP096973">
    <property type="protein sequence ID" value="UYO76166.1"/>
    <property type="molecule type" value="Genomic_DNA"/>
</dbReference>
<keyword evidence="1" id="KW-0812">Transmembrane</keyword>
<dbReference type="AlphaFoldDB" id="A0AA46TTQ5"/>
<feature type="transmembrane region" description="Helical" evidence="1">
    <location>
        <begin position="115"/>
        <end position="134"/>
    </location>
</feature>
<dbReference type="Proteomes" id="UP001164935">
    <property type="component" value="Chromosome"/>
</dbReference>
<dbReference type="InterPro" id="IPR038762">
    <property type="entry name" value="ABM_predict"/>
</dbReference>
<sequence length="192" mass="21813">MSASPVTLMVARRVASGRYQDFNRWLNEGRELAADFPGYLGSGVLAPPNSDDEYQIIFRFSSSDTLNAWEHSASRNAWLQRGKGLYDAPHEHRATGLDAWFQSSSGSTPPRWKQAVAVWLAFFPISLLFNWVFGSALADWPMVPRVMVSTMMLTPVMVFLFIPLSTRLLAPWLEGKWSPLGSLARWRHEHRM</sequence>
<dbReference type="Pfam" id="PF03992">
    <property type="entry name" value="ABM"/>
    <property type="match status" value="1"/>
</dbReference>
<evidence type="ECO:0000313" key="4">
    <source>
        <dbReference type="Proteomes" id="UP001164935"/>
    </source>
</evidence>
<reference evidence="3" key="1">
    <citation type="submission" date="2022-05" db="EMBL/GenBank/DDBJ databases">
        <title>Complete sequence of a novel PHA-producing Halomonas strain.</title>
        <authorList>
            <person name="Zheng Z."/>
        </authorList>
    </citation>
    <scope>NUCLEOTIDE SEQUENCE</scope>
    <source>
        <strain evidence="3">ZZQ-149</strain>
    </source>
</reference>
<organism evidence="3 4">
    <name type="scientific">Halomonas qinghailakensis</name>
    <dbReference type="NCBI Taxonomy" id="2937790"/>
    <lineage>
        <taxon>Bacteria</taxon>
        <taxon>Pseudomonadati</taxon>
        <taxon>Pseudomonadota</taxon>
        <taxon>Gammaproteobacteria</taxon>
        <taxon>Oceanospirillales</taxon>
        <taxon>Halomonadaceae</taxon>
        <taxon>Halomonas</taxon>
    </lineage>
</organism>
<keyword evidence="3" id="KW-0503">Monooxygenase</keyword>
<accession>A0AA46TTQ5</accession>
<keyword evidence="3" id="KW-0560">Oxidoreductase</keyword>
<dbReference type="Gene3D" id="3.30.70.100">
    <property type="match status" value="1"/>
</dbReference>
<proteinExistence type="predicted"/>
<dbReference type="PANTHER" id="PTHR40057">
    <property type="entry name" value="SLR1162 PROTEIN"/>
    <property type="match status" value="1"/>
</dbReference>
<evidence type="ECO:0000313" key="3">
    <source>
        <dbReference type="EMBL" id="UYO76166.1"/>
    </source>
</evidence>
<keyword evidence="1" id="KW-1133">Transmembrane helix</keyword>
<keyword evidence="1" id="KW-0472">Membrane</keyword>
<gene>
    <name evidence="3" type="ORF">M0220_08490</name>
</gene>
<protein>
    <submittedName>
        <fullName evidence="3">Antibiotic biosynthesis monooxygenase</fullName>
    </submittedName>
</protein>
<evidence type="ECO:0000259" key="2">
    <source>
        <dbReference type="Pfam" id="PF03992"/>
    </source>
</evidence>
<dbReference type="SUPFAM" id="SSF54909">
    <property type="entry name" value="Dimeric alpha+beta barrel"/>
    <property type="match status" value="1"/>
</dbReference>
<dbReference type="InterPro" id="IPR007138">
    <property type="entry name" value="ABM_dom"/>
</dbReference>
<keyword evidence="4" id="KW-1185">Reference proteome</keyword>
<name>A0AA46TTQ5_9GAMM</name>
<dbReference type="RefSeq" id="WP_030071360.1">
    <property type="nucleotide sequence ID" value="NZ_CP096973.1"/>
</dbReference>
<dbReference type="GO" id="GO:0004497">
    <property type="term" value="F:monooxygenase activity"/>
    <property type="evidence" value="ECO:0007669"/>
    <property type="project" value="UniProtKB-KW"/>
</dbReference>
<dbReference type="InterPro" id="IPR011008">
    <property type="entry name" value="Dimeric_a/b-barrel"/>
</dbReference>
<dbReference type="KEGG" id="hqn:M0220_08490"/>